<sequence length="96" mass="10735">MPIPPPKSEYGFEMDDHAVFRAIIVAGGIALLVVLYLFVKCCIRSRSNHSRRIRKYDLVSEKDLRNPRLMEDSESDDEIFGANADRVKLVPTGGGA</sequence>
<dbReference type="OrthoDB" id="5852195at2759"/>
<accession>A0A2A2KHA6</accession>
<evidence type="ECO:0000313" key="2">
    <source>
        <dbReference type="EMBL" id="PAV73321.1"/>
    </source>
</evidence>
<gene>
    <name evidence="3" type="ORF">WR25_07950</name>
    <name evidence="2" type="ORF">WR25_18900</name>
</gene>
<keyword evidence="4" id="KW-1185">Reference proteome</keyword>
<dbReference type="EMBL" id="LIAE01008340">
    <property type="protein sequence ID" value="PAV74396.1"/>
    <property type="molecule type" value="Genomic_DNA"/>
</dbReference>
<comment type="caution">
    <text evidence="2">The sequence shown here is derived from an EMBL/GenBank/DDBJ whole genome shotgun (WGS) entry which is preliminary data.</text>
</comment>
<organism evidence="2 4">
    <name type="scientific">Diploscapter pachys</name>
    <dbReference type="NCBI Taxonomy" id="2018661"/>
    <lineage>
        <taxon>Eukaryota</taxon>
        <taxon>Metazoa</taxon>
        <taxon>Ecdysozoa</taxon>
        <taxon>Nematoda</taxon>
        <taxon>Chromadorea</taxon>
        <taxon>Rhabditida</taxon>
        <taxon>Rhabditina</taxon>
        <taxon>Rhabditomorpha</taxon>
        <taxon>Rhabditoidea</taxon>
        <taxon>Rhabditidae</taxon>
        <taxon>Diploscapter</taxon>
    </lineage>
</organism>
<protein>
    <submittedName>
        <fullName evidence="2">Uncharacterized protein</fullName>
    </submittedName>
</protein>
<evidence type="ECO:0000313" key="3">
    <source>
        <dbReference type="EMBL" id="PAV74396.1"/>
    </source>
</evidence>
<keyword evidence="1" id="KW-0472">Membrane</keyword>
<name>A0A2A2KHA6_9BILA</name>
<keyword evidence="1" id="KW-0812">Transmembrane</keyword>
<keyword evidence="1" id="KW-1133">Transmembrane helix</keyword>
<dbReference type="Proteomes" id="UP000218231">
    <property type="component" value="Unassembled WGS sequence"/>
</dbReference>
<dbReference type="EMBL" id="LIAE01008627">
    <property type="protein sequence ID" value="PAV73321.1"/>
    <property type="molecule type" value="Genomic_DNA"/>
</dbReference>
<reference evidence="2 4" key="1">
    <citation type="journal article" date="2017" name="Curr. Biol.">
        <title>Genome architecture and evolution of a unichromosomal asexual nematode.</title>
        <authorList>
            <person name="Fradin H."/>
            <person name="Zegar C."/>
            <person name="Gutwein M."/>
            <person name="Lucas J."/>
            <person name="Kovtun M."/>
            <person name="Corcoran D."/>
            <person name="Baugh L.R."/>
            <person name="Kiontke K."/>
            <person name="Gunsalus K."/>
            <person name="Fitch D.H."/>
            <person name="Piano F."/>
        </authorList>
    </citation>
    <scope>NUCLEOTIDE SEQUENCE [LARGE SCALE GENOMIC DNA]</scope>
    <source>
        <strain evidence="2">PF1309</strain>
    </source>
</reference>
<feature type="transmembrane region" description="Helical" evidence="1">
    <location>
        <begin position="20"/>
        <end position="43"/>
    </location>
</feature>
<proteinExistence type="predicted"/>
<dbReference type="AlphaFoldDB" id="A0A2A2KHA6"/>
<evidence type="ECO:0000313" key="4">
    <source>
        <dbReference type="Proteomes" id="UP000218231"/>
    </source>
</evidence>
<evidence type="ECO:0000256" key="1">
    <source>
        <dbReference type="SAM" id="Phobius"/>
    </source>
</evidence>